<evidence type="ECO:0000256" key="1">
    <source>
        <dbReference type="ARBA" id="ARBA00013860"/>
    </source>
</evidence>
<dbReference type="AlphaFoldDB" id="A0A1F8C525"/>
<evidence type="ECO:0000256" key="5">
    <source>
        <dbReference type="ARBA" id="ARBA00023125"/>
    </source>
</evidence>
<dbReference type="InterPro" id="IPR035642">
    <property type="entry name" value="MraZ_N"/>
</dbReference>
<dbReference type="SUPFAM" id="SSF89447">
    <property type="entry name" value="AbrB/MazE/MraZ-like"/>
    <property type="match status" value="1"/>
</dbReference>
<feature type="domain" description="SpoVT-AbrB" evidence="8">
    <location>
        <begin position="75"/>
        <end position="118"/>
    </location>
</feature>
<proteinExistence type="inferred from homology"/>
<evidence type="ECO:0000259" key="8">
    <source>
        <dbReference type="PROSITE" id="PS51740"/>
    </source>
</evidence>
<dbReference type="InterPro" id="IPR007159">
    <property type="entry name" value="SpoVT-AbrB_dom"/>
</dbReference>
<keyword evidence="5 7" id="KW-0238">DNA-binding</keyword>
<keyword evidence="2 7" id="KW-0963">Cytoplasm</keyword>
<protein>
    <recommendedName>
        <fullName evidence="1 7">Transcriptional regulator MraZ</fullName>
    </recommendedName>
</protein>
<dbReference type="InterPro" id="IPR037914">
    <property type="entry name" value="SpoVT-AbrB_sf"/>
</dbReference>
<evidence type="ECO:0000256" key="2">
    <source>
        <dbReference type="ARBA" id="ARBA00022490"/>
    </source>
</evidence>
<comment type="caution">
    <text evidence="9">The sequence shown here is derived from an EMBL/GenBank/DDBJ whole genome shotgun (WGS) entry which is preliminary data.</text>
</comment>
<accession>A0A1F8C525</accession>
<dbReference type="STRING" id="1802525.A2975_02535"/>
<dbReference type="InterPro" id="IPR038619">
    <property type="entry name" value="MraZ_sf"/>
</dbReference>
<dbReference type="HAMAP" id="MF_01008">
    <property type="entry name" value="MraZ"/>
    <property type="match status" value="1"/>
</dbReference>
<dbReference type="Gene3D" id="3.40.1550.20">
    <property type="entry name" value="Transcriptional regulator MraZ domain"/>
    <property type="match status" value="1"/>
</dbReference>
<dbReference type="GO" id="GO:2000143">
    <property type="term" value="P:negative regulation of DNA-templated transcription initiation"/>
    <property type="evidence" value="ECO:0007669"/>
    <property type="project" value="TreeGrafter"/>
</dbReference>
<dbReference type="EMBL" id="MGHL01000002">
    <property type="protein sequence ID" value="OGM70785.1"/>
    <property type="molecule type" value="Genomic_DNA"/>
</dbReference>
<dbReference type="PROSITE" id="PS51740">
    <property type="entry name" value="SPOVT_ABRB"/>
    <property type="match status" value="1"/>
</dbReference>
<dbReference type="InterPro" id="IPR020603">
    <property type="entry name" value="MraZ_dom"/>
</dbReference>
<gene>
    <name evidence="7" type="primary">mraZ</name>
    <name evidence="9" type="ORF">A2975_02535</name>
</gene>
<dbReference type="GO" id="GO:0003700">
    <property type="term" value="F:DNA-binding transcription factor activity"/>
    <property type="evidence" value="ECO:0007669"/>
    <property type="project" value="UniProtKB-UniRule"/>
</dbReference>
<dbReference type="GO" id="GO:0005737">
    <property type="term" value="C:cytoplasm"/>
    <property type="evidence" value="ECO:0007669"/>
    <property type="project" value="UniProtKB-UniRule"/>
</dbReference>
<dbReference type="GO" id="GO:0000976">
    <property type="term" value="F:transcription cis-regulatory region binding"/>
    <property type="evidence" value="ECO:0007669"/>
    <property type="project" value="TreeGrafter"/>
</dbReference>
<dbReference type="PANTHER" id="PTHR34701">
    <property type="entry name" value="TRANSCRIPTIONAL REGULATOR MRAZ"/>
    <property type="match status" value="1"/>
</dbReference>
<dbReference type="PANTHER" id="PTHR34701:SF1">
    <property type="entry name" value="TRANSCRIPTIONAL REGULATOR MRAZ"/>
    <property type="match status" value="1"/>
</dbReference>
<dbReference type="Proteomes" id="UP000178429">
    <property type="component" value="Unassembled WGS sequence"/>
</dbReference>
<dbReference type="GO" id="GO:0009295">
    <property type="term" value="C:nucleoid"/>
    <property type="evidence" value="ECO:0007669"/>
    <property type="project" value="UniProtKB-SubCell"/>
</dbReference>
<comment type="similarity">
    <text evidence="7">Belongs to the MraZ family.</text>
</comment>
<comment type="subcellular location">
    <subcellularLocation>
        <location evidence="7">Cytoplasm</location>
        <location evidence="7">Nucleoid</location>
    </subcellularLocation>
</comment>
<evidence type="ECO:0000313" key="9">
    <source>
        <dbReference type="EMBL" id="OGM70785.1"/>
    </source>
</evidence>
<name>A0A1F8C525_9BACT</name>
<dbReference type="Pfam" id="PF02381">
    <property type="entry name" value="MraZ"/>
    <property type="match status" value="1"/>
</dbReference>
<comment type="subunit">
    <text evidence="7">Forms oligomers.</text>
</comment>
<evidence type="ECO:0000256" key="7">
    <source>
        <dbReference type="HAMAP-Rule" id="MF_01008"/>
    </source>
</evidence>
<evidence type="ECO:0000256" key="6">
    <source>
        <dbReference type="ARBA" id="ARBA00023163"/>
    </source>
</evidence>
<evidence type="ECO:0000313" key="10">
    <source>
        <dbReference type="Proteomes" id="UP000178429"/>
    </source>
</evidence>
<keyword evidence="6 7" id="KW-0804">Transcription</keyword>
<evidence type="ECO:0000256" key="4">
    <source>
        <dbReference type="ARBA" id="ARBA00023015"/>
    </source>
</evidence>
<keyword evidence="4 7" id="KW-0805">Transcription regulation</keyword>
<dbReference type="CDD" id="cd16320">
    <property type="entry name" value="MraZ_N"/>
    <property type="match status" value="1"/>
</dbReference>
<reference evidence="9 10" key="1">
    <citation type="journal article" date="2016" name="Nat. Commun.">
        <title>Thousands of microbial genomes shed light on interconnected biogeochemical processes in an aquifer system.</title>
        <authorList>
            <person name="Anantharaman K."/>
            <person name="Brown C.T."/>
            <person name="Hug L.A."/>
            <person name="Sharon I."/>
            <person name="Castelle C.J."/>
            <person name="Probst A.J."/>
            <person name="Thomas B.C."/>
            <person name="Singh A."/>
            <person name="Wilkins M.J."/>
            <person name="Karaoz U."/>
            <person name="Brodie E.L."/>
            <person name="Williams K.H."/>
            <person name="Hubbard S.S."/>
            <person name="Banfield J.F."/>
        </authorList>
    </citation>
    <scope>NUCLEOTIDE SEQUENCE [LARGE SCALE GENOMIC DNA]</scope>
</reference>
<evidence type="ECO:0000256" key="3">
    <source>
        <dbReference type="ARBA" id="ARBA00022737"/>
    </source>
</evidence>
<sequence length="141" mass="16063">MGQYTGRLNLKRRVAIPKKFIQKLGNRPIMAKWYENCLVLVSNEGWKELLKRIGSSQKLMIAPVRDIDRFVSGSAFELEADIQGRVIIPDILSKFAGLGEEVVFLGLGDRVEVWNRETWEAKETKIMDEAKAALEEIAKNE</sequence>
<dbReference type="InterPro" id="IPR035644">
    <property type="entry name" value="MraZ_C"/>
</dbReference>
<organism evidence="9 10">
    <name type="scientific">Candidatus Woesebacteria bacterium RIFCSPLOWO2_01_FULL_44_14</name>
    <dbReference type="NCBI Taxonomy" id="1802525"/>
    <lineage>
        <taxon>Bacteria</taxon>
        <taxon>Candidatus Woeseibacteriota</taxon>
    </lineage>
</organism>
<keyword evidence="3" id="KW-0677">Repeat</keyword>
<dbReference type="InterPro" id="IPR003444">
    <property type="entry name" value="MraZ"/>
</dbReference>
<dbReference type="CDD" id="cd16321">
    <property type="entry name" value="MraZ_C"/>
    <property type="match status" value="1"/>
</dbReference>